<dbReference type="AlphaFoldDB" id="Q2IX25"/>
<dbReference type="Gene3D" id="3.30.870.10">
    <property type="entry name" value="Endonuclease Chain A"/>
    <property type="match status" value="1"/>
</dbReference>
<dbReference type="InterPro" id="IPR001736">
    <property type="entry name" value="PLipase_D/transphosphatidylase"/>
</dbReference>
<keyword evidence="3" id="KW-1185">Reference proteome</keyword>
<protein>
    <recommendedName>
        <fullName evidence="1">PLD phosphodiesterase domain-containing protein</fullName>
    </recommendedName>
</protein>
<proteinExistence type="predicted"/>
<evidence type="ECO:0000313" key="2">
    <source>
        <dbReference type="EMBL" id="ABD07235.1"/>
    </source>
</evidence>
<dbReference type="STRING" id="316058.RPB_2530"/>
<dbReference type="EMBL" id="CP000250">
    <property type="protein sequence ID" value="ABD07235.1"/>
    <property type="molecule type" value="Genomic_DNA"/>
</dbReference>
<name>Q2IX25_RHOP2</name>
<dbReference type="PROSITE" id="PS50035">
    <property type="entry name" value="PLD"/>
    <property type="match status" value="1"/>
</dbReference>
<dbReference type="eggNOG" id="ENOG5032PTS">
    <property type="taxonomic scope" value="Bacteria"/>
</dbReference>
<evidence type="ECO:0000313" key="3">
    <source>
        <dbReference type="Proteomes" id="UP000008809"/>
    </source>
</evidence>
<organism evidence="2 3">
    <name type="scientific">Rhodopseudomonas palustris (strain HaA2)</name>
    <dbReference type="NCBI Taxonomy" id="316058"/>
    <lineage>
        <taxon>Bacteria</taxon>
        <taxon>Pseudomonadati</taxon>
        <taxon>Pseudomonadota</taxon>
        <taxon>Alphaproteobacteria</taxon>
        <taxon>Hyphomicrobiales</taxon>
        <taxon>Nitrobacteraceae</taxon>
        <taxon>Rhodopseudomonas</taxon>
    </lineage>
</organism>
<gene>
    <name evidence="2" type="ordered locus">RPB_2530</name>
</gene>
<dbReference type="GO" id="GO:0003824">
    <property type="term" value="F:catalytic activity"/>
    <property type="evidence" value="ECO:0007669"/>
    <property type="project" value="InterPro"/>
</dbReference>
<reference evidence="2 3" key="1">
    <citation type="submission" date="2006-01" db="EMBL/GenBank/DDBJ databases">
        <title>Complete sequence of Rhodopseudomonas palustris HaA2.</title>
        <authorList>
            <consortium name="US DOE Joint Genome Institute"/>
            <person name="Copeland A."/>
            <person name="Lucas S."/>
            <person name="Lapidus A."/>
            <person name="Barry K."/>
            <person name="Detter J.C."/>
            <person name="Glavina T."/>
            <person name="Hammon N."/>
            <person name="Israni S."/>
            <person name="Pitluck S."/>
            <person name="Chain P."/>
            <person name="Malfatti S."/>
            <person name="Shin M."/>
            <person name="Vergez L."/>
            <person name="Schmutz J."/>
            <person name="Larimer F."/>
            <person name="Land M."/>
            <person name="Hauser L."/>
            <person name="Pelletier D.A."/>
            <person name="Kyrpides N."/>
            <person name="Anderson I."/>
            <person name="Oda Y."/>
            <person name="Harwood C.S."/>
            <person name="Richardson P."/>
        </authorList>
    </citation>
    <scope>NUCLEOTIDE SEQUENCE [LARGE SCALE GENOMIC DNA]</scope>
    <source>
        <strain evidence="2 3">HaA2</strain>
    </source>
</reference>
<dbReference type="HOGENOM" id="CLU_1015182_0_0_5"/>
<accession>Q2IX25</accession>
<feature type="domain" description="PLD phosphodiesterase" evidence="1">
    <location>
        <begin position="213"/>
        <end position="240"/>
    </location>
</feature>
<dbReference type="OrthoDB" id="8256204at2"/>
<dbReference type="Proteomes" id="UP000008809">
    <property type="component" value="Chromosome"/>
</dbReference>
<evidence type="ECO:0000259" key="1">
    <source>
        <dbReference type="PROSITE" id="PS50035"/>
    </source>
</evidence>
<dbReference type="SUPFAM" id="SSF56024">
    <property type="entry name" value="Phospholipase D/nuclease"/>
    <property type="match status" value="1"/>
</dbReference>
<dbReference type="CDD" id="cd00138">
    <property type="entry name" value="PLDc_SF"/>
    <property type="match status" value="1"/>
</dbReference>
<sequence length="274" mass="28805">MNAALGSSLSRSLVAELGDDCAAAAKLAAAITLRRSGSIDEASLPALSRPVLDRISADFVRRGWLTPLVSGWLIGPAALPSEVGAFLEGAAAMRTHDSSKETAIAVVTMPPPPSAIGVALSQTGVAHSSLVPTNDAFLRVAATAIDSFILMTPFLNTEGLRYAVKLFSDTRAQQKRLIVRRAGDATRVVQEHAAELSTIGVEAFDYTVDLGDGFETFHAKVALADSALAYVGSANMTVFARHSMDLGILVEGRSARVIANVIRAVLRVAKPLQI</sequence>
<dbReference type="GO" id="GO:0006793">
    <property type="term" value="P:phosphorus metabolic process"/>
    <property type="evidence" value="ECO:0007669"/>
    <property type="project" value="UniProtKB-ARBA"/>
</dbReference>
<dbReference type="RefSeq" id="WP_011441420.1">
    <property type="nucleotide sequence ID" value="NC_007778.1"/>
</dbReference>
<dbReference type="KEGG" id="rpb:RPB_2530"/>